<dbReference type="Gene3D" id="1.40.20.10">
    <property type="entry name" value="CHAD domain"/>
    <property type="match status" value="1"/>
</dbReference>
<dbReference type="Proteomes" id="UP001059380">
    <property type="component" value="Chromosome"/>
</dbReference>
<dbReference type="SMART" id="SM00880">
    <property type="entry name" value="CHAD"/>
    <property type="match status" value="1"/>
</dbReference>
<keyword evidence="3" id="KW-1185">Reference proteome</keyword>
<gene>
    <name evidence="2" type="ORF">MOP44_11500</name>
</gene>
<evidence type="ECO:0000313" key="2">
    <source>
        <dbReference type="EMBL" id="UWZ86545.1"/>
    </source>
</evidence>
<feature type="domain" description="CHAD" evidence="1">
    <location>
        <begin position="15"/>
        <end position="276"/>
    </location>
</feature>
<evidence type="ECO:0000313" key="3">
    <source>
        <dbReference type="Proteomes" id="UP001059380"/>
    </source>
</evidence>
<dbReference type="AlphaFoldDB" id="A0A9J7BVH9"/>
<dbReference type="PANTHER" id="PTHR39339">
    <property type="entry name" value="SLR1444 PROTEIN"/>
    <property type="match status" value="1"/>
</dbReference>
<dbReference type="EMBL" id="CP093313">
    <property type="protein sequence ID" value="UWZ86545.1"/>
    <property type="molecule type" value="Genomic_DNA"/>
</dbReference>
<dbReference type="Pfam" id="PF05235">
    <property type="entry name" value="CHAD"/>
    <property type="match status" value="1"/>
</dbReference>
<dbReference type="RefSeq" id="WP_260796183.1">
    <property type="nucleotide sequence ID" value="NZ_CP093313.1"/>
</dbReference>
<dbReference type="InterPro" id="IPR007899">
    <property type="entry name" value="CHAD_dom"/>
</dbReference>
<accession>A0A9J7BVH9</accession>
<proteinExistence type="predicted"/>
<dbReference type="PROSITE" id="PS51708">
    <property type="entry name" value="CHAD"/>
    <property type="match status" value="1"/>
</dbReference>
<name>A0A9J7BVH9_9BACT</name>
<dbReference type="PANTHER" id="PTHR39339:SF1">
    <property type="entry name" value="CHAD DOMAIN-CONTAINING PROTEIN"/>
    <property type="match status" value="1"/>
</dbReference>
<protein>
    <submittedName>
        <fullName evidence="2">CHAD domain-containing protein</fullName>
    </submittedName>
</protein>
<organism evidence="2 3">
    <name type="scientific">Occallatibacter riparius</name>
    <dbReference type="NCBI Taxonomy" id="1002689"/>
    <lineage>
        <taxon>Bacteria</taxon>
        <taxon>Pseudomonadati</taxon>
        <taxon>Acidobacteriota</taxon>
        <taxon>Terriglobia</taxon>
        <taxon>Terriglobales</taxon>
        <taxon>Acidobacteriaceae</taxon>
        <taxon>Occallatibacter</taxon>
    </lineage>
</organism>
<reference evidence="2" key="1">
    <citation type="submission" date="2021-04" db="EMBL/GenBank/DDBJ databases">
        <title>Phylogenetic analysis of Acidobacteriaceae.</title>
        <authorList>
            <person name="Qiu L."/>
            <person name="Zhang Q."/>
        </authorList>
    </citation>
    <scope>NUCLEOTIDE SEQUENCE</scope>
    <source>
        <strain evidence="2">DSM 25168</strain>
    </source>
</reference>
<sequence length="276" mass="31593">MDLITAATPGPLRGSNLPMNVDVQAALKALRKLHKKLKDFPAHPAPEEVHKLRTETRRLEAVVHTFSSDSDREAQRLLKLTKPVRKALGKVRDMDVFIAKTHQIGDDSTGEGLVRLTEEIARRREKHVVHLSQIIAQRRKPVRRAIRRFEHHLESGNAMLSPVAPQILGAELDHWPRIDAANLHEFRIRAKELRYMLQLSPETYRQRIDALGEVKDLAGEWHDWVELHELAKKSLDPAEDGQILRELANITREKLRASLTAANRLRRSTVEFKRAA</sequence>
<evidence type="ECO:0000259" key="1">
    <source>
        <dbReference type="PROSITE" id="PS51708"/>
    </source>
</evidence>
<dbReference type="KEGG" id="orp:MOP44_11500"/>
<dbReference type="InterPro" id="IPR038186">
    <property type="entry name" value="CHAD_dom_sf"/>
</dbReference>